<evidence type="ECO:0000256" key="6">
    <source>
        <dbReference type="SAM" id="Phobius"/>
    </source>
</evidence>
<dbReference type="InterPro" id="IPR019108">
    <property type="entry name" value="Caa3_assmbl_CtaG-rel"/>
</dbReference>
<comment type="subcellular location">
    <subcellularLocation>
        <location evidence="1">Cell membrane</location>
        <topology evidence="1">Multi-pass membrane protein</topology>
    </subcellularLocation>
</comment>
<feature type="transmembrane region" description="Helical" evidence="6">
    <location>
        <begin position="51"/>
        <end position="72"/>
    </location>
</feature>
<dbReference type="Pfam" id="PF09678">
    <property type="entry name" value="Caa3_CtaG"/>
    <property type="match status" value="1"/>
</dbReference>
<dbReference type="RefSeq" id="WP_169506100.1">
    <property type="nucleotide sequence ID" value="NZ_JABBPN010000017.1"/>
</dbReference>
<keyword evidence="3 6" id="KW-0812">Transmembrane</keyword>
<dbReference type="GO" id="GO:0005886">
    <property type="term" value="C:plasma membrane"/>
    <property type="evidence" value="ECO:0007669"/>
    <property type="project" value="UniProtKB-SubCell"/>
</dbReference>
<dbReference type="EMBL" id="JABBPN010000017">
    <property type="protein sequence ID" value="NMO97314.1"/>
    <property type="molecule type" value="Genomic_DNA"/>
</dbReference>
<organism evidence="7 8">
    <name type="scientific">Paenibacillus lemnae</name>
    <dbReference type="NCBI Taxonomy" id="1330551"/>
    <lineage>
        <taxon>Bacteria</taxon>
        <taxon>Bacillati</taxon>
        <taxon>Bacillota</taxon>
        <taxon>Bacilli</taxon>
        <taxon>Bacillales</taxon>
        <taxon>Paenibacillaceae</taxon>
        <taxon>Paenibacillus</taxon>
    </lineage>
</organism>
<protein>
    <submittedName>
        <fullName evidence="7">Cytochrome c oxidase assembly factor CtaG</fullName>
    </submittedName>
</protein>
<evidence type="ECO:0000313" key="8">
    <source>
        <dbReference type="Proteomes" id="UP000565468"/>
    </source>
</evidence>
<dbReference type="InterPro" id="IPR014108">
    <property type="entry name" value="Caa3-assmbl_CtaG"/>
</dbReference>
<feature type="transmembrane region" description="Helical" evidence="6">
    <location>
        <begin position="183"/>
        <end position="207"/>
    </location>
</feature>
<evidence type="ECO:0000256" key="1">
    <source>
        <dbReference type="ARBA" id="ARBA00004651"/>
    </source>
</evidence>
<accession>A0A848MD00</accession>
<evidence type="ECO:0000256" key="3">
    <source>
        <dbReference type="ARBA" id="ARBA00022692"/>
    </source>
</evidence>
<comment type="caution">
    <text evidence="7">The sequence shown here is derived from an EMBL/GenBank/DDBJ whole genome shotgun (WGS) entry which is preliminary data.</text>
</comment>
<feature type="transmembrane region" description="Helical" evidence="6">
    <location>
        <begin position="84"/>
        <end position="106"/>
    </location>
</feature>
<evidence type="ECO:0000256" key="2">
    <source>
        <dbReference type="ARBA" id="ARBA00022475"/>
    </source>
</evidence>
<dbReference type="NCBIfam" id="TIGR02737">
    <property type="entry name" value="caa3_CtaG"/>
    <property type="match status" value="1"/>
</dbReference>
<feature type="transmembrane region" description="Helical" evidence="6">
    <location>
        <begin position="259"/>
        <end position="278"/>
    </location>
</feature>
<feature type="transmembrane region" description="Helical" evidence="6">
    <location>
        <begin position="150"/>
        <end position="171"/>
    </location>
</feature>
<reference evidence="7 8" key="1">
    <citation type="submission" date="2020-04" db="EMBL/GenBank/DDBJ databases">
        <title>Paenibacillus algicola sp. nov., a novel marine bacterium producing alginate lyase.</title>
        <authorList>
            <person name="Huang H."/>
        </authorList>
    </citation>
    <scope>NUCLEOTIDE SEQUENCE [LARGE SCALE GENOMIC DNA]</scope>
    <source>
        <strain evidence="7 8">L7-75</strain>
    </source>
</reference>
<proteinExistence type="predicted"/>
<evidence type="ECO:0000256" key="4">
    <source>
        <dbReference type="ARBA" id="ARBA00022989"/>
    </source>
</evidence>
<gene>
    <name evidence="7" type="primary">ctaG</name>
    <name evidence="7" type="ORF">HII30_16230</name>
</gene>
<feature type="transmembrane region" description="Helical" evidence="6">
    <location>
        <begin position="118"/>
        <end position="138"/>
    </location>
</feature>
<dbReference type="Proteomes" id="UP000565468">
    <property type="component" value="Unassembled WGS sequence"/>
</dbReference>
<keyword evidence="5 6" id="KW-0472">Membrane</keyword>
<keyword evidence="8" id="KW-1185">Reference proteome</keyword>
<keyword evidence="2" id="KW-1003">Cell membrane</keyword>
<dbReference type="AlphaFoldDB" id="A0A848MD00"/>
<keyword evidence="4 6" id="KW-1133">Transmembrane helix</keyword>
<evidence type="ECO:0000256" key="5">
    <source>
        <dbReference type="ARBA" id="ARBA00023136"/>
    </source>
</evidence>
<feature type="transmembrane region" description="Helical" evidence="6">
    <location>
        <begin position="12"/>
        <end position="31"/>
    </location>
</feature>
<evidence type="ECO:0000313" key="7">
    <source>
        <dbReference type="EMBL" id="NMO97314.1"/>
    </source>
</evidence>
<name>A0A848MD00_PAELE</name>
<sequence length="299" mass="33982">MLGLEYFSFAEQWSPLFLAFMLLVLAGYFVVIGPLSSRFEGSEPVSAGRKILFISGMLVMYLAQGGPINLLGHTMFSFHMISMAMSYLVATPLLILGIPVWLWRYFDRVNPLREKLGFLSRPILSAVLFNGLFSFYHFPAIHDFVMLNFWVHRLYYIVLFIASILMWWAIIQPIPEKDKSTGLAKMGFIFLNMVLLTPACALIIFSAEPMYATYSDPATWAKAMGYCVSSGSTALLSQFGGPEFFGYLDPKTDQRVGGIIMKFFQEIIFASMLAYVFFHWYKRENEEDDPLPAEITTAN</sequence>